<dbReference type="Gene3D" id="1.20.1740.10">
    <property type="entry name" value="Amino acid/polyamine transporter I"/>
    <property type="match status" value="1"/>
</dbReference>
<keyword evidence="5 8" id="KW-0812">Transmembrane</keyword>
<evidence type="ECO:0000256" key="3">
    <source>
        <dbReference type="ARBA" id="ARBA00022475"/>
    </source>
</evidence>
<comment type="subcellular location">
    <subcellularLocation>
        <location evidence="1">Cell inner membrane</location>
        <topology evidence="1">Multi-pass membrane protein</topology>
    </subcellularLocation>
</comment>
<evidence type="ECO:0000256" key="8">
    <source>
        <dbReference type="SAM" id="Phobius"/>
    </source>
</evidence>
<dbReference type="PANTHER" id="PTHR22950">
    <property type="entry name" value="AMINO ACID TRANSPORTER"/>
    <property type="match status" value="1"/>
</dbReference>
<keyword evidence="6 8" id="KW-1133">Transmembrane helix</keyword>
<evidence type="ECO:0000256" key="6">
    <source>
        <dbReference type="ARBA" id="ARBA00022989"/>
    </source>
</evidence>
<evidence type="ECO:0000256" key="2">
    <source>
        <dbReference type="ARBA" id="ARBA00022448"/>
    </source>
</evidence>
<evidence type="ECO:0000313" key="10">
    <source>
        <dbReference type="Proteomes" id="UP000176581"/>
    </source>
</evidence>
<gene>
    <name evidence="9" type="ORF">A3J47_01000</name>
</gene>
<evidence type="ECO:0000313" key="9">
    <source>
        <dbReference type="EMBL" id="OGN13375.1"/>
    </source>
</evidence>
<dbReference type="InterPro" id="IPR018227">
    <property type="entry name" value="Amino_acid_transport_2"/>
</dbReference>
<feature type="transmembrane region" description="Helical" evidence="8">
    <location>
        <begin position="219"/>
        <end position="241"/>
    </location>
</feature>
<evidence type="ECO:0000256" key="7">
    <source>
        <dbReference type="ARBA" id="ARBA00023136"/>
    </source>
</evidence>
<dbReference type="EMBL" id="MGJV01000043">
    <property type="protein sequence ID" value="OGN13375.1"/>
    <property type="molecule type" value="Genomic_DNA"/>
</dbReference>
<protein>
    <recommendedName>
        <fullName evidence="11">Amino acid transporter transmembrane domain-containing protein</fullName>
    </recommendedName>
</protein>
<feature type="transmembrane region" description="Helical" evidence="8">
    <location>
        <begin position="261"/>
        <end position="285"/>
    </location>
</feature>
<proteinExistence type="predicted"/>
<dbReference type="PANTHER" id="PTHR22950:SF461">
    <property type="entry name" value="AMINO ACID TRANSPORTER TRANSMEMBRANE DOMAIN-CONTAINING PROTEIN"/>
    <property type="match status" value="1"/>
</dbReference>
<feature type="transmembrane region" description="Helical" evidence="8">
    <location>
        <begin position="297"/>
        <end position="315"/>
    </location>
</feature>
<reference evidence="9 10" key="1">
    <citation type="journal article" date="2016" name="Nat. Commun.">
        <title>Thousands of microbial genomes shed light on interconnected biogeochemical processes in an aquifer system.</title>
        <authorList>
            <person name="Anantharaman K."/>
            <person name="Brown C.T."/>
            <person name="Hug L.A."/>
            <person name="Sharon I."/>
            <person name="Castelle C.J."/>
            <person name="Probst A.J."/>
            <person name="Thomas B.C."/>
            <person name="Singh A."/>
            <person name="Wilkins M.J."/>
            <person name="Karaoz U."/>
            <person name="Brodie E.L."/>
            <person name="Williams K.H."/>
            <person name="Hubbard S.S."/>
            <person name="Banfield J.F."/>
        </authorList>
    </citation>
    <scope>NUCLEOTIDE SEQUENCE [LARGE SCALE GENOMIC DNA]</scope>
</reference>
<organism evidence="9 10">
    <name type="scientific">Candidatus Yanofskybacteria bacterium RIFCSPHIGHO2_02_FULL_43_22</name>
    <dbReference type="NCBI Taxonomy" id="1802681"/>
    <lineage>
        <taxon>Bacteria</taxon>
        <taxon>Candidatus Yanofskyibacteriota</taxon>
    </lineage>
</organism>
<comment type="caution">
    <text evidence="9">The sequence shown here is derived from an EMBL/GenBank/DDBJ whole genome shotgun (WGS) entry which is preliminary data.</text>
</comment>
<name>A0A1F8FJY4_9BACT</name>
<dbReference type="GO" id="GO:0005886">
    <property type="term" value="C:plasma membrane"/>
    <property type="evidence" value="ECO:0007669"/>
    <property type="project" value="UniProtKB-SubCell"/>
</dbReference>
<keyword evidence="4" id="KW-0997">Cell inner membrane</keyword>
<feature type="transmembrane region" description="Helical" evidence="8">
    <location>
        <begin position="87"/>
        <end position="106"/>
    </location>
</feature>
<feature type="transmembrane region" description="Helical" evidence="8">
    <location>
        <begin position="183"/>
        <end position="203"/>
    </location>
</feature>
<keyword evidence="3" id="KW-1003">Cell membrane</keyword>
<dbReference type="GO" id="GO:0015179">
    <property type="term" value="F:L-amino acid transmembrane transporter activity"/>
    <property type="evidence" value="ECO:0007669"/>
    <property type="project" value="TreeGrafter"/>
</dbReference>
<keyword evidence="7 8" id="KW-0472">Membrane</keyword>
<feature type="transmembrane region" description="Helical" evidence="8">
    <location>
        <begin position="321"/>
        <end position="341"/>
    </location>
</feature>
<feature type="transmembrane region" description="Helical" evidence="8">
    <location>
        <begin position="118"/>
        <end position="139"/>
    </location>
</feature>
<evidence type="ECO:0000256" key="1">
    <source>
        <dbReference type="ARBA" id="ARBA00004429"/>
    </source>
</evidence>
<evidence type="ECO:0000256" key="4">
    <source>
        <dbReference type="ARBA" id="ARBA00022519"/>
    </source>
</evidence>
<dbReference type="Proteomes" id="UP000176581">
    <property type="component" value="Unassembled WGS sequence"/>
</dbReference>
<dbReference type="Pfam" id="PF03222">
    <property type="entry name" value="Trp_Tyr_perm"/>
    <property type="match status" value="1"/>
</dbReference>
<evidence type="ECO:0000256" key="5">
    <source>
        <dbReference type="ARBA" id="ARBA00022692"/>
    </source>
</evidence>
<dbReference type="AlphaFoldDB" id="A0A1F8FJY4"/>
<feature type="transmembrane region" description="Helical" evidence="8">
    <location>
        <begin position="151"/>
        <end position="171"/>
    </location>
</feature>
<accession>A0A1F8FJY4</accession>
<feature type="transmembrane region" description="Helical" evidence="8">
    <location>
        <begin position="9"/>
        <end position="31"/>
    </location>
</feature>
<evidence type="ECO:0008006" key="11">
    <source>
        <dbReference type="Google" id="ProtNLM"/>
    </source>
</evidence>
<feature type="transmembrane region" description="Helical" evidence="8">
    <location>
        <begin position="361"/>
        <end position="379"/>
    </location>
</feature>
<feature type="transmembrane region" description="Helical" evidence="8">
    <location>
        <begin position="37"/>
        <end position="59"/>
    </location>
</feature>
<sequence length="381" mass="42023">MNLFGENKIFFYATAAMVGTMVGVGVFGVPFSFAKAGFGVGFLFLLLTGFMTLVVNTMFGEVVLRTGKRHQIVGYADLYLGPIWKKVMFLATVLSIYAAMLAYIIISGDFLSNVLSPFFYLSSTAYSYFFAFILSFLLLTGLKRVSAVEFVLTLLFIFIVLMVFGFGITNINLENLKTINLEFWFLPYGVLLFAFAGMSSIPIQREILRGAESKLKKSILWAVLMVGILYTIFAFTVVGVSGDITSPDAVTGLYDFLGNKIVVFGSIFGVLAVGTSFLMLGSALDEVFRWDYGLKKGWAWLLVVLPPLALFFVGLRTFIDVISLAGSLAIGLILLILIFIYMAAKTKGDREPEYNLSIPKWLLYSMVALFAAGIVYVLFVG</sequence>
<keyword evidence="2" id="KW-0813">Transport</keyword>